<name>A0A7V8JSJ8_9BURK</name>
<evidence type="ECO:0000313" key="2">
    <source>
        <dbReference type="EMBL" id="KAF1035804.1"/>
    </source>
</evidence>
<organism evidence="2 3">
    <name type="scientific">Herbaspirillum frisingense</name>
    <dbReference type="NCBI Taxonomy" id="92645"/>
    <lineage>
        <taxon>Bacteria</taxon>
        <taxon>Pseudomonadati</taxon>
        <taxon>Pseudomonadota</taxon>
        <taxon>Betaproteobacteria</taxon>
        <taxon>Burkholderiales</taxon>
        <taxon>Oxalobacteraceae</taxon>
        <taxon>Herbaspirillum</taxon>
    </lineage>
</organism>
<accession>A0A7V8JSJ8</accession>
<comment type="caution">
    <text evidence="2">The sequence shown here is derived from an EMBL/GenBank/DDBJ whole genome shotgun (WGS) entry which is preliminary data.</text>
</comment>
<protein>
    <recommendedName>
        <fullName evidence="1">DUF6538 domain-containing protein</fullName>
    </recommendedName>
</protein>
<sequence length="55" mass="6580">MRNTYQDKHGTFYLRLFVPKILLPHVSKPKIVQSLRTKDRRQAYLRSMEASLAFE</sequence>
<evidence type="ECO:0000259" key="1">
    <source>
        <dbReference type="Pfam" id="PF20172"/>
    </source>
</evidence>
<proteinExistence type="predicted"/>
<dbReference type="InterPro" id="IPR046668">
    <property type="entry name" value="DUF6538"/>
</dbReference>
<dbReference type="AlphaFoldDB" id="A0A7V8JSJ8"/>
<dbReference type="EMBL" id="WNDX01000211">
    <property type="protein sequence ID" value="KAF1035804.1"/>
    <property type="molecule type" value="Genomic_DNA"/>
</dbReference>
<dbReference type="Pfam" id="PF20172">
    <property type="entry name" value="DUF6538"/>
    <property type="match status" value="1"/>
</dbReference>
<feature type="domain" description="DUF6538" evidence="1">
    <location>
        <begin position="8"/>
        <end position="54"/>
    </location>
</feature>
<evidence type="ECO:0000313" key="3">
    <source>
        <dbReference type="Proteomes" id="UP000462435"/>
    </source>
</evidence>
<reference evidence="3" key="1">
    <citation type="journal article" date="2020" name="MBio">
        <title>Horizontal gene transfer to a defensive symbiont with a reduced genome amongst a multipartite beetle microbiome.</title>
        <authorList>
            <person name="Waterworth S.C."/>
            <person name="Florez L.V."/>
            <person name="Rees E.R."/>
            <person name="Hertweck C."/>
            <person name="Kaltenpoth M."/>
            <person name="Kwan J.C."/>
        </authorList>
    </citation>
    <scope>NUCLEOTIDE SEQUENCE [LARGE SCALE GENOMIC DNA]</scope>
</reference>
<dbReference type="Proteomes" id="UP000462435">
    <property type="component" value="Unassembled WGS sequence"/>
</dbReference>
<gene>
    <name evidence="2" type="ORF">GAK35_04151</name>
</gene>